<evidence type="ECO:0000313" key="3">
    <source>
        <dbReference type="Proteomes" id="UP001153636"/>
    </source>
</evidence>
<sequence length="143" mass="16848">MMFLFIRIEEYPLEIEYVKEERTILGCRIVDIDYFMKRSMSLQLKHSKRCTSGYLQLIKEERVGLQSRFILKCNFCEKDLDIYNEEPSNEKSSTLNKAVVWGTLATGSTYSHTDKLFSVLNIPFISKYSFYKIQRELSTVKIS</sequence>
<evidence type="ECO:0000259" key="1">
    <source>
        <dbReference type="Pfam" id="PF20700"/>
    </source>
</evidence>
<keyword evidence="3" id="KW-1185">Reference proteome</keyword>
<name>A0A9P0GM40_9CUCU</name>
<feature type="domain" description="Mutator-like transposase" evidence="1">
    <location>
        <begin position="26"/>
        <end position="139"/>
    </location>
</feature>
<dbReference type="Proteomes" id="UP001153636">
    <property type="component" value="Chromosome 8"/>
</dbReference>
<reference evidence="2" key="1">
    <citation type="submission" date="2022-01" db="EMBL/GenBank/DDBJ databases">
        <authorList>
            <person name="King R."/>
        </authorList>
    </citation>
    <scope>NUCLEOTIDE SEQUENCE</scope>
</reference>
<dbReference type="AlphaFoldDB" id="A0A9P0GM40"/>
<organism evidence="2 3">
    <name type="scientific">Psylliodes chrysocephalus</name>
    <dbReference type="NCBI Taxonomy" id="3402493"/>
    <lineage>
        <taxon>Eukaryota</taxon>
        <taxon>Metazoa</taxon>
        <taxon>Ecdysozoa</taxon>
        <taxon>Arthropoda</taxon>
        <taxon>Hexapoda</taxon>
        <taxon>Insecta</taxon>
        <taxon>Pterygota</taxon>
        <taxon>Neoptera</taxon>
        <taxon>Endopterygota</taxon>
        <taxon>Coleoptera</taxon>
        <taxon>Polyphaga</taxon>
        <taxon>Cucujiformia</taxon>
        <taxon>Chrysomeloidea</taxon>
        <taxon>Chrysomelidae</taxon>
        <taxon>Galerucinae</taxon>
        <taxon>Alticini</taxon>
        <taxon>Psylliodes</taxon>
    </lineage>
</organism>
<proteinExistence type="predicted"/>
<dbReference type="EMBL" id="OV651820">
    <property type="protein sequence ID" value="CAH1114816.1"/>
    <property type="molecule type" value="Genomic_DNA"/>
</dbReference>
<evidence type="ECO:0000313" key="2">
    <source>
        <dbReference type="EMBL" id="CAH1114816.1"/>
    </source>
</evidence>
<dbReference type="OrthoDB" id="6779531at2759"/>
<gene>
    <name evidence="2" type="ORF">PSYICH_LOCUS14340</name>
</gene>
<dbReference type="InterPro" id="IPR049012">
    <property type="entry name" value="Mutator_transp_dom"/>
</dbReference>
<dbReference type="Pfam" id="PF20700">
    <property type="entry name" value="Mutator"/>
    <property type="match status" value="1"/>
</dbReference>
<accession>A0A9P0GM40</accession>
<protein>
    <recommendedName>
        <fullName evidence="1">Mutator-like transposase domain-containing protein</fullName>
    </recommendedName>
</protein>